<keyword evidence="1" id="KW-1133">Transmembrane helix</keyword>
<evidence type="ECO:0000313" key="2">
    <source>
        <dbReference type="EMBL" id="EXL02709.1"/>
    </source>
</evidence>
<dbReference type="NCBIfam" id="TIGR03165">
    <property type="entry name" value="F1F0_chp_2"/>
    <property type="match status" value="1"/>
</dbReference>
<sequence>MSPFLPMALAWMAGLGLGLFYFGGLWLTVQRLASLKSPMPLVLASFAGRTAVVVVGFYFVMDGRWERMLACLAGFIMVRLILVSRMRAELDSYLPRQKNGG</sequence>
<name>A0A011SU12_9HYPH</name>
<accession>A0A011SU12</accession>
<keyword evidence="1" id="KW-0472">Membrane</keyword>
<feature type="transmembrane region" description="Helical" evidence="1">
    <location>
        <begin position="6"/>
        <end position="29"/>
    </location>
</feature>
<evidence type="ECO:0000313" key="3">
    <source>
        <dbReference type="Proteomes" id="UP000019849"/>
    </source>
</evidence>
<dbReference type="eggNOG" id="ENOG50331H5">
    <property type="taxonomic scope" value="Bacteria"/>
</dbReference>
<dbReference type="Proteomes" id="UP000019849">
    <property type="component" value="Unassembled WGS sequence"/>
</dbReference>
<dbReference type="InterPro" id="IPR017581">
    <property type="entry name" value="AtpR-like"/>
</dbReference>
<keyword evidence="1" id="KW-0812">Transmembrane</keyword>
<feature type="transmembrane region" description="Helical" evidence="1">
    <location>
        <begin position="41"/>
        <end position="61"/>
    </location>
</feature>
<dbReference type="RefSeq" id="WP_035030741.1">
    <property type="nucleotide sequence ID" value="NZ_KK073901.1"/>
</dbReference>
<dbReference type="EMBL" id="JENY01000029">
    <property type="protein sequence ID" value="EXL02709.1"/>
    <property type="molecule type" value="Genomic_DNA"/>
</dbReference>
<organism evidence="2 3">
    <name type="scientific">Aquamicrobium defluvii</name>
    <dbReference type="NCBI Taxonomy" id="69279"/>
    <lineage>
        <taxon>Bacteria</taxon>
        <taxon>Pseudomonadati</taxon>
        <taxon>Pseudomonadota</taxon>
        <taxon>Alphaproteobacteria</taxon>
        <taxon>Hyphomicrobiales</taxon>
        <taxon>Phyllobacteriaceae</taxon>
        <taxon>Aquamicrobium</taxon>
    </lineage>
</organism>
<dbReference type="Pfam" id="PF12966">
    <property type="entry name" value="AtpR"/>
    <property type="match status" value="1"/>
</dbReference>
<dbReference type="STRING" id="69279.BG36_14125"/>
<evidence type="ECO:0000256" key="1">
    <source>
        <dbReference type="SAM" id="Phobius"/>
    </source>
</evidence>
<proteinExistence type="predicted"/>
<dbReference type="PATRIC" id="fig|69279.3.peg.3917"/>
<protein>
    <submittedName>
        <fullName evidence="2">ATPase F0F1</fullName>
    </submittedName>
</protein>
<dbReference type="HOGENOM" id="CLU_155951_1_0_5"/>
<reference evidence="2 3" key="1">
    <citation type="submission" date="2014-02" db="EMBL/GenBank/DDBJ databases">
        <title>Aquamicrobium defluvii Genome sequencing.</title>
        <authorList>
            <person name="Wang X."/>
        </authorList>
    </citation>
    <scope>NUCLEOTIDE SEQUENCE [LARGE SCALE GENOMIC DNA]</scope>
    <source>
        <strain evidence="2 3">W13Z1</strain>
    </source>
</reference>
<gene>
    <name evidence="2" type="ORF">BG36_14125</name>
</gene>
<comment type="caution">
    <text evidence="2">The sequence shown here is derived from an EMBL/GenBank/DDBJ whole genome shotgun (WGS) entry which is preliminary data.</text>
</comment>
<dbReference type="AlphaFoldDB" id="A0A011SU12"/>